<proteinExistence type="predicted"/>
<organism evidence="1">
    <name type="scientific">Mimivirus LCMiAC02</name>
    <dbReference type="NCBI Taxonomy" id="2506609"/>
    <lineage>
        <taxon>Viruses</taxon>
        <taxon>Varidnaviria</taxon>
        <taxon>Bamfordvirae</taxon>
        <taxon>Nucleocytoviricota</taxon>
        <taxon>Megaviricetes</taxon>
        <taxon>Imitervirales</taxon>
        <taxon>Mimiviridae</taxon>
        <taxon>Klosneuvirinae</taxon>
    </lineage>
</organism>
<name>A0A4P6VLR3_9VIRU</name>
<sequence>MDPLITLGRNDGDFIPVPTIPPIAFTTTKTEVCVMLTGSGVCISDLLFANVYSVCFRVTRSINGSPFVSIGGTNVIVQNGRACHWSCSFSKRDNVSINDVVAYQLEYRTFGLLISIFVAMRFFDIDAHHLTLTIIE</sequence>
<dbReference type="EMBL" id="MK500418">
    <property type="protein sequence ID" value="QBK89382.1"/>
    <property type="molecule type" value="Genomic_DNA"/>
</dbReference>
<reference evidence="1" key="1">
    <citation type="journal article" date="2019" name="MBio">
        <title>Virus Genomes from Deep Sea Sediments Expand the Ocean Megavirome and Support Independent Origins of Viral Gigantism.</title>
        <authorList>
            <person name="Backstrom D."/>
            <person name="Yutin N."/>
            <person name="Jorgensen S.L."/>
            <person name="Dharamshi J."/>
            <person name="Homa F."/>
            <person name="Zaremba-Niedwiedzka K."/>
            <person name="Spang A."/>
            <person name="Wolf Y.I."/>
            <person name="Koonin E.V."/>
            <person name="Ettema T.J."/>
        </authorList>
    </citation>
    <scope>NUCLEOTIDE SEQUENCE</scope>
</reference>
<protein>
    <submittedName>
        <fullName evidence="1">Uncharacterized protein</fullName>
    </submittedName>
</protein>
<evidence type="ECO:0000313" key="1">
    <source>
        <dbReference type="EMBL" id="QBK89382.1"/>
    </source>
</evidence>
<gene>
    <name evidence="1" type="ORF">LCMiAC02_04770</name>
</gene>
<accession>A0A4P6VLR3</accession>